<accession>A0A385EEW2</accession>
<keyword evidence="2" id="KW-1185">Reference proteome</keyword>
<protein>
    <submittedName>
        <fullName evidence="1">Uncharacterized protein</fullName>
    </submittedName>
</protein>
<sequence>MTLYDHILSIWEGKTPDYFDIYSDFYYQLFSDVYDKEEEE</sequence>
<dbReference type="GeneID" id="55001795"/>
<proteinExistence type="predicted"/>
<dbReference type="RefSeq" id="YP_009810975.1">
    <property type="nucleotide sequence ID" value="NC_048049.1"/>
</dbReference>
<reference evidence="2" key="2">
    <citation type="submission" date="2018-05" db="EMBL/GenBank/DDBJ databases">
        <authorList>
            <person name="You S."/>
        </authorList>
    </citation>
    <scope>NUCLEOTIDE SEQUENCE [LARGE SCALE GENOMIC DNA]</scope>
</reference>
<dbReference type="RefSeq" id="YP_009810773.1">
    <property type="nucleotide sequence ID" value="NC_048049.1"/>
</dbReference>
<dbReference type="KEGG" id="vg:55001795"/>
<evidence type="ECO:0000313" key="1">
    <source>
        <dbReference type="EMBL" id="AXQ70414.1"/>
    </source>
</evidence>
<dbReference type="KEGG" id="vg:55001997"/>
<dbReference type="GeneID" id="55001997"/>
<dbReference type="EMBL" id="MH412654">
    <property type="protein sequence ID" value="AXQ70616.1"/>
    <property type="molecule type" value="Genomic_DNA"/>
</dbReference>
<evidence type="ECO:0000313" key="2">
    <source>
        <dbReference type="Proteomes" id="UP000257648"/>
    </source>
</evidence>
<dbReference type="Proteomes" id="UP000257648">
    <property type="component" value="Segment"/>
</dbReference>
<organism evidence="1 2">
    <name type="scientific">Synechococcus phage S-T4</name>
    <dbReference type="NCBI Taxonomy" id="2268578"/>
    <lineage>
        <taxon>Viruses</taxon>
        <taxon>Duplodnaviria</taxon>
        <taxon>Heunggongvirae</taxon>
        <taxon>Uroviricota</taxon>
        <taxon>Caudoviricetes</taxon>
        <taxon>Pantevenvirales</taxon>
        <taxon>Kyanoviridae</taxon>
        <taxon>Tamkungvirus</taxon>
        <taxon>Tamkungvirus ST4</taxon>
    </lineage>
</organism>
<name>A0A385EEW2_9CAUD</name>
<reference evidence="1" key="1">
    <citation type="submission" date="2018-05" db="EMBL/GenBank/DDBJ databases">
        <authorList>
            <person name="Lanie J.A."/>
            <person name="Ng W.-L."/>
            <person name="Kazmierczak K.M."/>
            <person name="Andrzejewski T.M."/>
            <person name="Davidsen T.M."/>
            <person name="Wayne K.J."/>
            <person name="Tettelin H."/>
            <person name="Glass J.I."/>
            <person name="Rusch D."/>
            <person name="Podicherti R."/>
            <person name="Tsui H.-C.T."/>
            <person name="Winkler M.E."/>
        </authorList>
    </citation>
    <scope>NUCLEOTIDE SEQUENCE [LARGE SCALE GENOMIC DNA]</scope>
</reference>
<dbReference type="EMBL" id="MH412654">
    <property type="protein sequence ID" value="AXQ70414.1"/>
    <property type="molecule type" value="Genomic_DNA"/>
</dbReference>